<dbReference type="eggNOG" id="ENOG502N5E7">
    <property type="taxonomic scope" value="Archaea"/>
</dbReference>
<evidence type="ECO:0008006" key="4">
    <source>
        <dbReference type="Google" id="ProtNLM"/>
    </source>
</evidence>
<dbReference type="EMBL" id="AOIU01000031">
    <property type="protein sequence ID" value="ELZ24103.1"/>
    <property type="molecule type" value="Genomic_DNA"/>
</dbReference>
<keyword evidence="3" id="KW-1185">Reference proteome</keyword>
<comment type="caution">
    <text evidence="2">The sequence shown here is derived from an EMBL/GenBank/DDBJ whole genome shotgun (WGS) entry which is preliminary data.</text>
</comment>
<accession>M0CNB0</accession>
<dbReference type="AlphaFoldDB" id="M0CNB0"/>
<proteinExistence type="predicted"/>
<feature type="region of interest" description="Disordered" evidence="1">
    <location>
        <begin position="27"/>
        <end position="76"/>
    </location>
</feature>
<organism evidence="2 3">
    <name type="scientific">Halosimplex carlsbadense 2-9-1</name>
    <dbReference type="NCBI Taxonomy" id="797114"/>
    <lineage>
        <taxon>Archaea</taxon>
        <taxon>Methanobacteriati</taxon>
        <taxon>Methanobacteriota</taxon>
        <taxon>Stenosarchaea group</taxon>
        <taxon>Halobacteria</taxon>
        <taxon>Halobacteriales</taxon>
        <taxon>Haloarculaceae</taxon>
        <taxon>Halosimplex</taxon>
    </lineage>
</organism>
<feature type="compositionally biased region" description="Low complexity" evidence="1">
    <location>
        <begin position="33"/>
        <end position="76"/>
    </location>
</feature>
<protein>
    <recommendedName>
        <fullName evidence="4">Lipoprotein</fullName>
    </recommendedName>
</protein>
<dbReference type="PROSITE" id="PS51257">
    <property type="entry name" value="PROKAR_LIPOPROTEIN"/>
    <property type="match status" value="1"/>
</dbReference>
<dbReference type="STRING" id="797114.C475_12677"/>
<gene>
    <name evidence="2" type="ORF">C475_12677</name>
</gene>
<evidence type="ECO:0000313" key="2">
    <source>
        <dbReference type="EMBL" id="ELZ24103.1"/>
    </source>
</evidence>
<dbReference type="Proteomes" id="UP000011626">
    <property type="component" value="Unassembled WGS sequence"/>
</dbReference>
<dbReference type="RefSeq" id="WP_006884207.1">
    <property type="nucleotide sequence ID" value="NZ_AOIU01000031.1"/>
</dbReference>
<evidence type="ECO:0000256" key="1">
    <source>
        <dbReference type="SAM" id="MobiDB-lite"/>
    </source>
</evidence>
<evidence type="ECO:0000313" key="3">
    <source>
        <dbReference type="Proteomes" id="UP000011626"/>
    </source>
</evidence>
<reference evidence="2 3" key="1">
    <citation type="journal article" date="2014" name="PLoS Genet.">
        <title>Phylogenetically driven sequencing of extremely halophilic archaea reveals strategies for static and dynamic osmo-response.</title>
        <authorList>
            <person name="Becker E.A."/>
            <person name="Seitzer P.M."/>
            <person name="Tritt A."/>
            <person name="Larsen D."/>
            <person name="Krusor M."/>
            <person name="Yao A.I."/>
            <person name="Wu D."/>
            <person name="Madern D."/>
            <person name="Eisen J.A."/>
            <person name="Darling A.E."/>
            <person name="Facciotti M.T."/>
        </authorList>
    </citation>
    <scope>NUCLEOTIDE SEQUENCE [LARGE SCALE GENOMIC DNA]</scope>
    <source>
        <strain evidence="2 3">2-9-1</strain>
    </source>
</reference>
<sequence length="244" mass="25206">MRISFALALLGCLAVAGCVGGPATPTPAVEADTPSGTPAVSPTASPSPTPDATRTPTPTGPTGTQSATETASATATVPRGNVSVEYVIRMDSLPDHVANVTLEFGGVYFSERPDDIDSCAGVAPPMDNRYDPTPTPLPTPAGACWDAGSASAVTFVPGDGERSLGTFEAPGRFDGGDMLVVRDVVVRLENGTAATKVYDTDFTLARTEPTTETVGLAVSISYDPDSTDRPWDYTVETSLFDPTD</sequence>
<name>M0CNB0_9EURY</name>